<dbReference type="EMBL" id="VIBQ01000009">
    <property type="protein sequence ID" value="KAB8336993.1"/>
    <property type="molecule type" value="Genomic_DNA"/>
</dbReference>
<reference evidence="2 3" key="1">
    <citation type="submission" date="2019-06" db="EMBL/GenBank/DDBJ databases">
        <title>A chromosomal-level reference genome of Carpinus fangiana (Coryloideae, Betulaceae).</title>
        <authorList>
            <person name="Yang X."/>
            <person name="Wang Z."/>
            <person name="Zhang L."/>
            <person name="Hao G."/>
            <person name="Liu J."/>
            <person name="Yang Y."/>
        </authorList>
    </citation>
    <scope>NUCLEOTIDE SEQUENCE [LARGE SCALE GENOMIC DNA]</scope>
    <source>
        <strain evidence="2">Cfa_2016G</strain>
        <tissue evidence="2">Leaf</tissue>
    </source>
</reference>
<accession>A0A5N6KPA9</accession>
<sequence>MAQPLHPLPESYLEHSPDSHCWGSADGPYPQEMHIPGGFNGPAFDPTSNDTASAYTAASQGALVPVDDSQVPYSTMQYSAHAAADDAMSVRRHAAWVMSQHQPQVPSQHNQDHEQQQQQYLQGMPINSSADQHFATPSTMVMPQQQHSHLPAQHRHADQLRSSNVYAGMGEPQMMYNLQPMHFSMGPSQAVLNHITADQMYRLHTTSPQHTSQALNTSPQSYHASLDGGFSASTPQDPPLQDYAFYPSHEQSVSQSFVPATFDMLQTSSATLRADGLSPSSTLSSSVMGDTFMPHTPDSLMSFTGAFENTAISNPGMALHNRNGSYNSHQSGLSISSASPHDIWQQPSSSPEIRQLDEPDDIVAYNQSHTSSVNSDETHSHTESRGTSIDGSTWPRSPELARTVVPATAHNRRRSSNVPTTAGKVLQKTIVKKPSVKKDVQAARVLAEKLDSKRIGRRKGPLTSDQRRQAGEIRKLKACIRCKFLKKTCDPNGPCAGCKPSHARLWMVPCTRLDIRELHYFMDDWKVDYDRHMNKGITVSNIIDYSPREQQIFIGHGFGDFISISAREVYVRDDKIFRVDWVETIGEKPDTVDGVVTDRPFPLPKDPASHVAKRSEVLRYVQPDAACHFDSFYRMDIPENAMKFCHEMESVPVGVITGLFSAISQRMPALRDWNTAQHGAMFSGHEFHQELCETVEKTREVMLTHEPWRSEVSASKTGRRVTCASQACGALEEIIVNERCSVVATCMPESAGGDHREEASAPGWPADVPLAGKGGG</sequence>
<comment type="caution">
    <text evidence="2">The sequence shown here is derived from an EMBL/GenBank/DDBJ whole genome shotgun (WGS) entry which is preliminary data.</text>
</comment>
<evidence type="ECO:0000313" key="2">
    <source>
        <dbReference type="EMBL" id="KAB8336993.1"/>
    </source>
</evidence>
<feature type="region of interest" description="Disordered" evidence="1">
    <location>
        <begin position="321"/>
        <end position="354"/>
    </location>
</feature>
<evidence type="ECO:0000313" key="3">
    <source>
        <dbReference type="Proteomes" id="UP000327013"/>
    </source>
</evidence>
<proteinExistence type="predicted"/>
<feature type="region of interest" description="Disordered" evidence="1">
    <location>
        <begin position="1"/>
        <end position="27"/>
    </location>
</feature>
<evidence type="ECO:0000256" key="1">
    <source>
        <dbReference type="SAM" id="MobiDB-lite"/>
    </source>
</evidence>
<feature type="region of interest" description="Disordered" evidence="1">
    <location>
        <begin position="369"/>
        <end position="398"/>
    </location>
</feature>
<dbReference type="InterPro" id="IPR052973">
    <property type="entry name" value="Fungal_sec-metab_reg_TF"/>
</dbReference>
<dbReference type="OrthoDB" id="5420905at2759"/>
<evidence type="ECO:0008006" key="4">
    <source>
        <dbReference type="Google" id="ProtNLM"/>
    </source>
</evidence>
<name>A0A5N6KPA9_9ROSI</name>
<feature type="compositionally biased region" description="Polar residues" evidence="1">
    <location>
        <begin position="322"/>
        <end position="352"/>
    </location>
</feature>
<dbReference type="CDD" id="cd00067">
    <property type="entry name" value="GAL4"/>
    <property type="match status" value="1"/>
</dbReference>
<dbReference type="GO" id="GO:0000981">
    <property type="term" value="F:DNA-binding transcription factor activity, RNA polymerase II-specific"/>
    <property type="evidence" value="ECO:0007669"/>
    <property type="project" value="InterPro"/>
</dbReference>
<dbReference type="AlphaFoldDB" id="A0A5N6KPA9"/>
<keyword evidence="3" id="KW-1185">Reference proteome</keyword>
<dbReference type="PANTHER" id="PTHR35392:SF1">
    <property type="entry name" value="ZN(II)2CYS6 TRANSCRIPTION FACTOR (EUROFUNG)"/>
    <property type="match status" value="1"/>
</dbReference>
<dbReference type="PANTHER" id="PTHR35392">
    <property type="entry name" value="ZN(II)2CYS6 TRANSCRIPTION FACTOR (EUROFUNG)-RELATED-RELATED"/>
    <property type="match status" value="1"/>
</dbReference>
<dbReference type="InterPro" id="IPR001138">
    <property type="entry name" value="Zn2Cys6_DnaBD"/>
</dbReference>
<feature type="region of interest" description="Disordered" evidence="1">
    <location>
        <begin position="751"/>
        <end position="776"/>
    </location>
</feature>
<dbReference type="Proteomes" id="UP000327013">
    <property type="component" value="Unassembled WGS sequence"/>
</dbReference>
<protein>
    <recommendedName>
        <fullName evidence="4">Zn(2)-C6 fungal-type domain-containing protein</fullName>
    </recommendedName>
</protein>
<feature type="region of interest" description="Disordered" evidence="1">
    <location>
        <begin position="210"/>
        <end position="238"/>
    </location>
</feature>
<feature type="compositionally biased region" description="Polar residues" evidence="1">
    <location>
        <begin position="210"/>
        <end position="223"/>
    </location>
</feature>
<gene>
    <name evidence="2" type="ORF">FH972_021297</name>
</gene>
<feature type="compositionally biased region" description="Polar residues" evidence="1">
    <location>
        <begin position="385"/>
        <end position="395"/>
    </location>
</feature>
<organism evidence="2 3">
    <name type="scientific">Carpinus fangiana</name>
    <dbReference type="NCBI Taxonomy" id="176857"/>
    <lineage>
        <taxon>Eukaryota</taxon>
        <taxon>Viridiplantae</taxon>
        <taxon>Streptophyta</taxon>
        <taxon>Embryophyta</taxon>
        <taxon>Tracheophyta</taxon>
        <taxon>Spermatophyta</taxon>
        <taxon>Magnoliopsida</taxon>
        <taxon>eudicotyledons</taxon>
        <taxon>Gunneridae</taxon>
        <taxon>Pentapetalae</taxon>
        <taxon>rosids</taxon>
        <taxon>fabids</taxon>
        <taxon>Fagales</taxon>
        <taxon>Betulaceae</taxon>
        <taxon>Carpinus</taxon>
    </lineage>
</organism>
<dbReference type="GO" id="GO:0008270">
    <property type="term" value="F:zinc ion binding"/>
    <property type="evidence" value="ECO:0007669"/>
    <property type="project" value="InterPro"/>
</dbReference>